<dbReference type="InterPro" id="IPR000719">
    <property type="entry name" value="Prot_kinase_dom"/>
</dbReference>
<evidence type="ECO:0000259" key="3">
    <source>
        <dbReference type="PROSITE" id="PS50011"/>
    </source>
</evidence>
<accession>A0A7J7JXX8</accession>
<dbReference type="InterPro" id="IPR051177">
    <property type="entry name" value="CIK-Related_Protein"/>
</dbReference>
<feature type="compositionally biased region" description="Basic residues" evidence="2">
    <location>
        <begin position="408"/>
        <end position="419"/>
    </location>
</feature>
<dbReference type="Proteomes" id="UP000593567">
    <property type="component" value="Unassembled WGS sequence"/>
</dbReference>
<comment type="similarity">
    <text evidence="1">Belongs to the protein kinase superfamily.</text>
</comment>
<dbReference type="GO" id="GO:0005524">
    <property type="term" value="F:ATP binding"/>
    <property type="evidence" value="ECO:0007669"/>
    <property type="project" value="InterPro"/>
</dbReference>
<name>A0A7J7JXX8_BUGNE</name>
<organism evidence="4 5">
    <name type="scientific">Bugula neritina</name>
    <name type="common">Brown bryozoan</name>
    <name type="synonym">Sertularia neritina</name>
    <dbReference type="NCBI Taxonomy" id="10212"/>
    <lineage>
        <taxon>Eukaryota</taxon>
        <taxon>Metazoa</taxon>
        <taxon>Spiralia</taxon>
        <taxon>Lophotrochozoa</taxon>
        <taxon>Bryozoa</taxon>
        <taxon>Gymnolaemata</taxon>
        <taxon>Cheilostomatida</taxon>
        <taxon>Flustrina</taxon>
        <taxon>Buguloidea</taxon>
        <taxon>Bugulidae</taxon>
        <taxon>Bugula</taxon>
    </lineage>
</organism>
<reference evidence="4" key="1">
    <citation type="submission" date="2020-06" db="EMBL/GenBank/DDBJ databases">
        <title>Draft genome of Bugula neritina, a colonial animal packing powerful symbionts and potential medicines.</title>
        <authorList>
            <person name="Rayko M."/>
        </authorList>
    </citation>
    <scope>NUCLEOTIDE SEQUENCE [LARGE SCALE GENOMIC DNA]</scope>
    <source>
        <strain evidence="4">Kwan_BN1</strain>
    </source>
</reference>
<dbReference type="InterPro" id="IPR011009">
    <property type="entry name" value="Kinase-like_dom_sf"/>
</dbReference>
<dbReference type="PROSITE" id="PS50011">
    <property type="entry name" value="PROTEIN_KINASE_DOM"/>
    <property type="match status" value="1"/>
</dbReference>
<dbReference type="EMBL" id="VXIV02001690">
    <property type="protein sequence ID" value="KAF6030551.1"/>
    <property type="molecule type" value="Genomic_DNA"/>
</dbReference>
<evidence type="ECO:0000256" key="1">
    <source>
        <dbReference type="ARBA" id="ARBA00038349"/>
    </source>
</evidence>
<dbReference type="SUPFAM" id="SSF56112">
    <property type="entry name" value="Protein kinase-like (PK-like)"/>
    <property type="match status" value="1"/>
</dbReference>
<protein>
    <submittedName>
        <fullName evidence="4">SCYL3</fullName>
    </submittedName>
</protein>
<dbReference type="PANTHER" id="PTHR12984:SF15">
    <property type="entry name" value="PROTEIN-ASSOCIATING WITH THE CARBOXYL-TERMINAL DOMAIN OF EZRIN"/>
    <property type="match status" value="1"/>
</dbReference>
<comment type="caution">
    <text evidence="4">The sequence shown here is derived from an EMBL/GenBank/DDBJ whole genome shotgun (WGS) entry which is preliminary data.</text>
</comment>
<dbReference type="Gene3D" id="1.25.10.10">
    <property type="entry name" value="Leucine-rich Repeat Variant"/>
    <property type="match status" value="1"/>
</dbReference>
<sequence>MGANQSSTSEHKVAELLFERGTDAVAVEVHSAAVDSEAVTVFTYFTDSKHRNIATNAIQAHKVLRHPSILKLMTFSESSSSCHVVTEPATPLCACIDYVNGWEITVGLAKILEALHFLHTQAGYSHNNVSMESIYVTPDGEWKLGRLDCVNRIAQNSKDHILSISDLCDSNIYPVPPANEQKAPVSHCRDISGLGKLCEILLDKMESFDQTWLSEFGEAIEVMISPELTEVPTAAEILTQPLLSNPLVLTLKFVEEITLKTETEKQEFFSSLTGRLRELPEVVIAKMLVRPLLRRFVVQEELAYRNVLPCLLTPKSKSNPFGLLSPSLFKKYLPPVILRLFTVKEFRVRILLLDHFHCFCHMLDKSRLENGATKPSGPTREEGLFSELDEETTPNPIPTPSAVTDKKAKGKPIRKTRKQSKSEEKVPVFCSP</sequence>
<dbReference type="InterPro" id="IPR011989">
    <property type="entry name" value="ARM-like"/>
</dbReference>
<dbReference type="Gene3D" id="1.10.510.10">
    <property type="entry name" value="Transferase(Phosphotransferase) domain 1"/>
    <property type="match status" value="1"/>
</dbReference>
<gene>
    <name evidence="4" type="ORF">EB796_011132</name>
</gene>
<dbReference type="AlphaFoldDB" id="A0A7J7JXX8"/>
<feature type="domain" description="Protein kinase" evidence="3">
    <location>
        <begin position="1"/>
        <end position="308"/>
    </location>
</feature>
<keyword evidence="5" id="KW-1185">Reference proteome</keyword>
<evidence type="ECO:0000313" key="5">
    <source>
        <dbReference type="Proteomes" id="UP000593567"/>
    </source>
</evidence>
<proteinExistence type="inferred from homology"/>
<feature type="region of interest" description="Disordered" evidence="2">
    <location>
        <begin position="370"/>
        <end position="432"/>
    </location>
</feature>
<dbReference type="PANTHER" id="PTHR12984">
    <property type="entry name" value="SCY1-RELATED S/T PROTEIN KINASE-LIKE"/>
    <property type="match status" value="1"/>
</dbReference>
<dbReference type="Gene3D" id="3.30.200.20">
    <property type="entry name" value="Phosphorylase Kinase, domain 1"/>
    <property type="match status" value="1"/>
</dbReference>
<evidence type="ECO:0000313" key="4">
    <source>
        <dbReference type="EMBL" id="KAF6030551.1"/>
    </source>
</evidence>
<dbReference type="GO" id="GO:0004672">
    <property type="term" value="F:protein kinase activity"/>
    <property type="evidence" value="ECO:0007669"/>
    <property type="project" value="InterPro"/>
</dbReference>
<dbReference type="OrthoDB" id="9942861at2759"/>
<evidence type="ECO:0000256" key="2">
    <source>
        <dbReference type="SAM" id="MobiDB-lite"/>
    </source>
</evidence>